<evidence type="ECO:0000256" key="7">
    <source>
        <dbReference type="PROSITE-ProRule" id="PRU00880"/>
    </source>
</evidence>
<dbReference type="Pfam" id="PF00613">
    <property type="entry name" value="PI3Ka"/>
    <property type="match status" value="1"/>
</dbReference>
<dbReference type="PROSITE" id="PS00915">
    <property type="entry name" value="PI3_4_KINASE_1"/>
    <property type="match status" value="1"/>
</dbReference>
<evidence type="ECO:0000256" key="8">
    <source>
        <dbReference type="SAM" id="MobiDB-lite"/>
    </source>
</evidence>
<dbReference type="GO" id="GO:0016303">
    <property type="term" value="F:1-phosphatidylinositol-3-kinase activity"/>
    <property type="evidence" value="ECO:0007669"/>
    <property type="project" value="UniProtKB-EC"/>
</dbReference>
<dbReference type="InterPro" id="IPR000403">
    <property type="entry name" value="PI3/4_kinase_cat_dom"/>
</dbReference>
<dbReference type="SMART" id="SM00145">
    <property type="entry name" value="PI3Ka"/>
    <property type="match status" value="1"/>
</dbReference>
<dbReference type="PROSITE" id="PS50290">
    <property type="entry name" value="PI3_4_KINASE_3"/>
    <property type="match status" value="1"/>
</dbReference>
<dbReference type="PROSITE" id="PS51545">
    <property type="entry name" value="PIK_HELICAL"/>
    <property type="match status" value="1"/>
</dbReference>
<dbReference type="SUPFAM" id="SSF48371">
    <property type="entry name" value="ARM repeat"/>
    <property type="match status" value="1"/>
</dbReference>
<evidence type="ECO:0000256" key="2">
    <source>
        <dbReference type="ARBA" id="ARBA00012073"/>
    </source>
</evidence>
<dbReference type="InterPro" id="IPR016024">
    <property type="entry name" value="ARM-type_fold"/>
</dbReference>
<dbReference type="FunFam" id="1.10.1070.11:FF:000001">
    <property type="entry name" value="Phosphatidylinositol 4,5-bisphosphate 3-kinase catalytic subunit"/>
    <property type="match status" value="1"/>
</dbReference>
<name>A0A8S4CYJ0_PLUXY</name>
<evidence type="ECO:0000313" key="12">
    <source>
        <dbReference type="EMBL" id="CAG9090354.1"/>
    </source>
</evidence>
<dbReference type="CDD" id="cd04012">
    <property type="entry name" value="C2A_PI3K_class_II"/>
    <property type="match status" value="1"/>
</dbReference>
<evidence type="ECO:0000259" key="9">
    <source>
        <dbReference type="PROSITE" id="PS50290"/>
    </source>
</evidence>
<comment type="caution">
    <text evidence="12">The sequence shown here is derived from an EMBL/GenBank/DDBJ whole genome shotgun (WGS) entry which is preliminary data.</text>
</comment>
<dbReference type="EC" id="2.7.1.137" evidence="2"/>
<dbReference type="GO" id="GO:0005524">
    <property type="term" value="F:ATP binding"/>
    <property type="evidence" value="ECO:0007669"/>
    <property type="project" value="UniProtKB-KW"/>
</dbReference>
<dbReference type="Pfam" id="PF00454">
    <property type="entry name" value="PI3_PI4_kinase"/>
    <property type="match status" value="1"/>
</dbReference>
<evidence type="ECO:0000256" key="3">
    <source>
        <dbReference type="ARBA" id="ARBA00022679"/>
    </source>
</evidence>
<protein>
    <recommendedName>
        <fullName evidence="2">phosphatidylinositol 3-kinase</fullName>
        <ecNumber evidence="2">2.7.1.137</ecNumber>
    </recommendedName>
</protein>
<dbReference type="EMBL" id="CAJHNJ030000002">
    <property type="protein sequence ID" value="CAG9090354.1"/>
    <property type="molecule type" value="Genomic_DNA"/>
</dbReference>
<dbReference type="InterPro" id="IPR035892">
    <property type="entry name" value="C2_domain_sf"/>
</dbReference>
<keyword evidence="4" id="KW-0547">Nucleotide-binding</keyword>
<dbReference type="PROSITE" id="PS51547">
    <property type="entry name" value="C2_PI3K"/>
    <property type="match status" value="1"/>
</dbReference>
<organism evidence="12 13">
    <name type="scientific">Plutella xylostella</name>
    <name type="common">Diamondback moth</name>
    <name type="synonym">Plutella maculipennis</name>
    <dbReference type="NCBI Taxonomy" id="51655"/>
    <lineage>
        <taxon>Eukaryota</taxon>
        <taxon>Metazoa</taxon>
        <taxon>Ecdysozoa</taxon>
        <taxon>Arthropoda</taxon>
        <taxon>Hexapoda</taxon>
        <taxon>Insecta</taxon>
        <taxon>Pterygota</taxon>
        <taxon>Neoptera</taxon>
        <taxon>Endopterygota</taxon>
        <taxon>Lepidoptera</taxon>
        <taxon>Glossata</taxon>
        <taxon>Ditrysia</taxon>
        <taxon>Yponomeutoidea</taxon>
        <taxon>Plutellidae</taxon>
        <taxon>Plutella</taxon>
    </lineage>
</organism>
<feature type="domain" description="PIK helical" evidence="10">
    <location>
        <begin position="297"/>
        <end position="475"/>
    </location>
</feature>
<dbReference type="InterPro" id="IPR011009">
    <property type="entry name" value="Kinase-like_dom_sf"/>
</dbReference>
<dbReference type="InterPro" id="IPR042236">
    <property type="entry name" value="PI3K_accessory_sf"/>
</dbReference>
<feature type="compositionally biased region" description="Low complexity" evidence="8">
    <location>
        <begin position="200"/>
        <end position="217"/>
    </location>
</feature>
<feature type="domain" description="C2 PI3K-type" evidence="11">
    <location>
        <begin position="108"/>
        <end position="287"/>
    </location>
</feature>
<dbReference type="GO" id="GO:0016477">
    <property type="term" value="P:cell migration"/>
    <property type="evidence" value="ECO:0007669"/>
    <property type="project" value="TreeGrafter"/>
</dbReference>
<feature type="domain" description="PI3K/PI4K catalytic" evidence="9">
    <location>
        <begin position="656"/>
        <end position="978"/>
    </location>
</feature>
<reference evidence="12" key="1">
    <citation type="submission" date="2020-11" db="EMBL/GenBank/DDBJ databases">
        <authorList>
            <person name="Whiteford S."/>
        </authorList>
    </citation>
    <scope>NUCLEOTIDE SEQUENCE</scope>
</reference>
<dbReference type="GO" id="GO:0005942">
    <property type="term" value="C:phosphatidylinositol 3-kinase complex"/>
    <property type="evidence" value="ECO:0007669"/>
    <property type="project" value="TreeGrafter"/>
</dbReference>
<dbReference type="InterPro" id="IPR015433">
    <property type="entry name" value="PI3/4_kinase"/>
</dbReference>
<dbReference type="Gene3D" id="2.60.40.150">
    <property type="entry name" value="C2 domain"/>
    <property type="match status" value="1"/>
</dbReference>
<dbReference type="SMART" id="SM00146">
    <property type="entry name" value="PI3Kc"/>
    <property type="match status" value="1"/>
</dbReference>
<dbReference type="GO" id="GO:0035005">
    <property type="term" value="F:1-phosphatidylinositol-4-phosphate 3-kinase activity"/>
    <property type="evidence" value="ECO:0007669"/>
    <property type="project" value="TreeGrafter"/>
</dbReference>
<dbReference type="PROSITE" id="PS00916">
    <property type="entry name" value="PI3_4_KINASE_2"/>
    <property type="match status" value="1"/>
</dbReference>
<evidence type="ECO:0000313" key="13">
    <source>
        <dbReference type="Proteomes" id="UP000653454"/>
    </source>
</evidence>
<keyword evidence="13" id="KW-1185">Reference proteome</keyword>
<evidence type="ECO:0000259" key="11">
    <source>
        <dbReference type="PROSITE" id="PS51547"/>
    </source>
</evidence>
<dbReference type="GO" id="GO:0005737">
    <property type="term" value="C:cytoplasm"/>
    <property type="evidence" value="ECO:0007669"/>
    <property type="project" value="TreeGrafter"/>
</dbReference>
<dbReference type="InterPro" id="IPR036940">
    <property type="entry name" value="PI3/4_kinase_cat_sf"/>
</dbReference>
<dbReference type="Pfam" id="PF00792">
    <property type="entry name" value="PI3K_C2"/>
    <property type="match status" value="1"/>
</dbReference>
<dbReference type="Gene3D" id="1.25.40.70">
    <property type="entry name" value="Phosphatidylinositol 3-kinase, accessory domain (PIK)"/>
    <property type="match status" value="1"/>
</dbReference>
<keyword evidence="5" id="KW-0418">Kinase</keyword>
<dbReference type="SUPFAM" id="SSF49562">
    <property type="entry name" value="C2 domain (Calcium/lipid-binding domain, CaLB)"/>
    <property type="match status" value="1"/>
</dbReference>
<keyword evidence="6" id="KW-0067">ATP-binding</keyword>
<evidence type="ECO:0000256" key="4">
    <source>
        <dbReference type="ARBA" id="ARBA00022741"/>
    </source>
</evidence>
<evidence type="ECO:0000259" key="10">
    <source>
        <dbReference type="PROSITE" id="PS51545"/>
    </source>
</evidence>
<evidence type="ECO:0000256" key="5">
    <source>
        <dbReference type="ARBA" id="ARBA00022777"/>
    </source>
</evidence>
<gene>
    <name evidence="12" type="ORF">PLXY2_LOCUS661</name>
</gene>
<dbReference type="Proteomes" id="UP000653454">
    <property type="component" value="Unassembled WGS sequence"/>
</dbReference>
<dbReference type="Gene3D" id="3.30.1010.10">
    <property type="entry name" value="Phosphatidylinositol 3-kinase Catalytic Subunit, Chain A, domain 4"/>
    <property type="match status" value="1"/>
</dbReference>
<evidence type="ECO:0000256" key="1">
    <source>
        <dbReference type="ARBA" id="ARBA00001498"/>
    </source>
</evidence>
<dbReference type="Gene3D" id="1.10.1070.11">
    <property type="entry name" value="Phosphatidylinositol 3-/4-kinase, catalytic domain"/>
    <property type="match status" value="1"/>
</dbReference>
<dbReference type="InterPro" id="IPR018936">
    <property type="entry name" value="PI3/4_kinase_CS"/>
</dbReference>
<dbReference type="PANTHER" id="PTHR10048">
    <property type="entry name" value="PHOSPHATIDYLINOSITOL KINASE"/>
    <property type="match status" value="1"/>
</dbReference>
<feature type="region of interest" description="Disordered" evidence="8">
    <location>
        <begin position="194"/>
        <end position="218"/>
    </location>
</feature>
<dbReference type="SUPFAM" id="SSF56112">
    <property type="entry name" value="Protein kinase-like (PK-like)"/>
    <property type="match status" value="2"/>
</dbReference>
<sequence length="990" mass="108352">MAVKAVVALAGAEPLHVTRALQAFAHAAANNGTSLTPEVISERGDYASVRLRSSTAREAVAAAASKLRDAVRGLLALHARSHITDFRLAEPPYYTQLDPANAVPSNTVHESTLVCIEAVHSIPPCLQHEEHLFLAQIFHGTRAISRVASTQPCQLDQGGFYPRIIADTWLNLEDVPISCLPRESRLVLTLIGRSRRDQSGDQSSDQSADQSGEQSAQYEQTELGWAALPMFHHDLMLASGSYLLPLWPRSADKRLGPAPPLYHAPPAPHPLVNIEIPLYAHNGVRWHCPPAPPAPPPPAFDSLDAHTQCQLLHLIEQGPYQKMPTECREIMWEKRQYLLELSGALPLVLLTATAWHGEQRAQLLALLQAWSKPGAAAALHLLLPCFPDADVRALAVSLISDLDDGSFCRCLPQLLAAARSDCAAASPLAALLLRRAFGSVRIAANMFWLLVHELPSHQGTGQEFLGITLDEGGAAAAGDGAVCSWRRRLLLLALLAGCGQRLAASLQRQRLLVQFWRERVTDRQTQLLTAAGDGAVCSWRRRLLLLALLAGCGQRLAASLQRQRLLVQSLTETAMSVKTGKEGARSRALTSGATQLATLLTLPTRSLTETAMSVKTGKEGARSRALTSGATQLATLLREQPAALPLSPAAVVHDVNVQQCSYFASNTLPLKINFIGRDNAVIPAMFKIGDDLRQDSLVLQIIRVMDALWLRSGLDLRLVCFQAVPTAARQGMIEIVSEAETLRAIQTEWGLTGSFKDKPIAEWLAKHNPSELEYQRARDNFTALWVLRYHRQTHRHTQTGSFKDKPIAEWLAKHNPSELEYQRARDNFTASCAGYSVATYLLGICDRHNDNIMLKTSGHLFHIDFGKFLGDAQMFGNFKRDRVPFVLTHDMVYVMNGGDRPTQRFQHFVELCAAAFNVVRAHCAHLLDLLALMASSGVPGVSSSAVGYVRAALLPAATNAEAAAAFARLIHDSLKSKSVLDDFRFSLQRV</sequence>
<dbReference type="GO" id="GO:0043491">
    <property type="term" value="P:phosphatidylinositol 3-kinase/protein kinase B signal transduction"/>
    <property type="evidence" value="ECO:0007669"/>
    <property type="project" value="TreeGrafter"/>
</dbReference>
<evidence type="ECO:0000256" key="6">
    <source>
        <dbReference type="ARBA" id="ARBA00022840"/>
    </source>
</evidence>
<comment type="catalytic activity">
    <reaction evidence="1">
        <text>a 1,2-diacyl-sn-glycero-3-phospho-(1D-myo-inositol) + ATP = a 1,2-diacyl-sn-glycero-3-phospho-(1D-myo-inositol-3-phosphate) + ADP + H(+)</text>
        <dbReference type="Rhea" id="RHEA:12709"/>
        <dbReference type="ChEBI" id="CHEBI:15378"/>
        <dbReference type="ChEBI" id="CHEBI:30616"/>
        <dbReference type="ChEBI" id="CHEBI:57880"/>
        <dbReference type="ChEBI" id="CHEBI:58088"/>
        <dbReference type="ChEBI" id="CHEBI:456216"/>
        <dbReference type="EC" id="2.7.1.137"/>
    </reaction>
</comment>
<dbReference type="InterPro" id="IPR001263">
    <property type="entry name" value="PI3K_accessory_dom"/>
</dbReference>
<dbReference type="InterPro" id="IPR002420">
    <property type="entry name" value="PI3K-type_C2_dom"/>
</dbReference>
<dbReference type="GO" id="GO:0048015">
    <property type="term" value="P:phosphatidylinositol-mediated signaling"/>
    <property type="evidence" value="ECO:0007669"/>
    <property type="project" value="TreeGrafter"/>
</dbReference>
<keyword evidence="3" id="KW-0808">Transferase</keyword>
<proteinExistence type="inferred from homology"/>
<dbReference type="PANTHER" id="PTHR10048:SF14">
    <property type="entry name" value="LD28067P"/>
    <property type="match status" value="1"/>
</dbReference>
<dbReference type="GO" id="GO:0005886">
    <property type="term" value="C:plasma membrane"/>
    <property type="evidence" value="ECO:0007669"/>
    <property type="project" value="TreeGrafter"/>
</dbReference>
<accession>A0A8S4CYJ0</accession>
<dbReference type="AlphaFoldDB" id="A0A8S4CYJ0"/>
<dbReference type="FunFam" id="3.30.1010.10:FF:000001">
    <property type="entry name" value="Phosphatidylinositol 4-phosphate 3-kinase C2 domain-containing subunit beta"/>
    <property type="match status" value="1"/>
</dbReference>
<comment type="similarity">
    <text evidence="7">Belongs to the PI3/PI4-kinase family.</text>
</comment>